<keyword evidence="2" id="KW-0813">Transport</keyword>
<evidence type="ECO:0000256" key="2">
    <source>
        <dbReference type="ARBA" id="ARBA00022448"/>
    </source>
</evidence>
<evidence type="ECO:0000313" key="6">
    <source>
        <dbReference type="EMBL" id="MDR5587555.1"/>
    </source>
</evidence>
<dbReference type="SUPFAM" id="SSF52540">
    <property type="entry name" value="P-loop containing nucleoside triphosphate hydrolases"/>
    <property type="match status" value="1"/>
</dbReference>
<dbReference type="InterPro" id="IPR003439">
    <property type="entry name" value="ABC_transporter-like_ATP-bd"/>
</dbReference>
<keyword evidence="3" id="KW-0547">Nucleotide-binding</keyword>
<dbReference type="EMBL" id="JAVJAN010000020">
    <property type="protein sequence ID" value="MDR5587555.1"/>
    <property type="molecule type" value="Genomic_DNA"/>
</dbReference>
<dbReference type="RefSeq" id="WP_252216086.1">
    <property type="nucleotide sequence ID" value="NZ_JAVJAN010000020.1"/>
</dbReference>
<name>A0ABU1EGR4_9CLOT</name>
<dbReference type="PANTHER" id="PTHR43335">
    <property type="entry name" value="ABC TRANSPORTER, ATP-BINDING PROTEIN"/>
    <property type="match status" value="1"/>
</dbReference>
<evidence type="ECO:0000259" key="5">
    <source>
        <dbReference type="PROSITE" id="PS50893"/>
    </source>
</evidence>
<dbReference type="Pfam" id="PF00005">
    <property type="entry name" value="ABC_tran"/>
    <property type="match status" value="1"/>
</dbReference>
<dbReference type="PROSITE" id="PS50893">
    <property type="entry name" value="ABC_TRANSPORTER_2"/>
    <property type="match status" value="1"/>
</dbReference>
<evidence type="ECO:0000313" key="7">
    <source>
        <dbReference type="Proteomes" id="UP001256646"/>
    </source>
</evidence>
<evidence type="ECO:0000256" key="1">
    <source>
        <dbReference type="ARBA" id="ARBA00005417"/>
    </source>
</evidence>
<accession>A0ABU1EGR4</accession>
<evidence type="ECO:0000256" key="4">
    <source>
        <dbReference type="ARBA" id="ARBA00022840"/>
    </source>
</evidence>
<dbReference type="PANTHER" id="PTHR43335:SF4">
    <property type="entry name" value="ABC TRANSPORTER, ATP-BINDING PROTEIN"/>
    <property type="match status" value="1"/>
</dbReference>
<feature type="domain" description="ABC transporter" evidence="5">
    <location>
        <begin position="4"/>
        <end position="231"/>
    </location>
</feature>
<dbReference type="PROSITE" id="PS00211">
    <property type="entry name" value="ABC_TRANSPORTER_1"/>
    <property type="match status" value="1"/>
</dbReference>
<keyword evidence="4 6" id="KW-0067">ATP-binding</keyword>
<dbReference type="Proteomes" id="UP001256646">
    <property type="component" value="Unassembled WGS sequence"/>
</dbReference>
<comment type="caution">
    <text evidence="6">The sequence shown here is derived from an EMBL/GenBank/DDBJ whole genome shotgun (WGS) entry which is preliminary data.</text>
</comment>
<protein>
    <submittedName>
        <fullName evidence="6">ABC transporter ATP-binding protein</fullName>
    </submittedName>
</protein>
<gene>
    <name evidence="6" type="ORF">RGC78_08755</name>
</gene>
<organism evidence="6 7">
    <name type="scientific">Clostridium aquiflavi</name>
    <dbReference type="NCBI Taxonomy" id="3073603"/>
    <lineage>
        <taxon>Bacteria</taxon>
        <taxon>Bacillati</taxon>
        <taxon>Bacillota</taxon>
        <taxon>Clostridia</taxon>
        <taxon>Eubacteriales</taxon>
        <taxon>Clostridiaceae</taxon>
        <taxon>Clostridium</taxon>
    </lineage>
</organism>
<dbReference type="InterPro" id="IPR003593">
    <property type="entry name" value="AAA+_ATPase"/>
</dbReference>
<evidence type="ECO:0000256" key="3">
    <source>
        <dbReference type="ARBA" id="ARBA00022741"/>
    </source>
</evidence>
<dbReference type="SMART" id="SM00382">
    <property type="entry name" value="AAA"/>
    <property type="match status" value="1"/>
</dbReference>
<dbReference type="Gene3D" id="3.40.50.300">
    <property type="entry name" value="P-loop containing nucleotide triphosphate hydrolases"/>
    <property type="match status" value="1"/>
</dbReference>
<comment type="similarity">
    <text evidence="1">Belongs to the ABC transporter superfamily.</text>
</comment>
<proteinExistence type="inferred from homology"/>
<dbReference type="InterPro" id="IPR027417">
    <property type="entry name" value="P-loop_NTPase"/>
</dbReference>
<reference evidence="6 7" key="1">
    <citation type="submission" date="2023-09" db="EMBL/GenBank/DDBJ databases">
        <authorList>
            <person name="Zhai L."/>
        </authorList>
    </citation>
    <scope>NUCLEOTIDE SEQUENCE [LARGE SCALE GENOMIC DNA]</scope>
    <source>
        <strain evidence="6 7">5 N-1</strain>
    </source>
</reference>
<sequence>MNVLEIENLYKTLGKTEIIKGINLSIKQGEIFGFLGPNGAGKTTTIRMLVGLIQPSNGEIRICGYDLNKNKEKALKNVGAVVENPELYKYLSGRENLMQIARIRSVSKKEVEELVKLVGLEKRIDDKVSKYSLGMKQRLGLAVALMGNPKLLILDEPTNGLDPTGILEFRELIKKASKEKEISVFISSHILSEIQNLCDKVAFINEGVIQSIEKMGNKGIYQGKDDIILRTKTAIEKVLDIVKTLPYVIRSKTNGDEIILLIEKDMTPKLIKKLVNENIEICEVYKNKQELEERYMELMNGGSI</sequence>
<dbReference type="InterPro" id="IPR017871">
    <property type="entry name" value="ABC_transporter-like_CS"/>
</dbReference>
<dbReference type="GO" id="GO:0005524">
    <property type="term" value="F:ATP binding"/>
    <property type="evidence" value="ECO:0007669"/>
    <property type="project" value="UniProtKB-KW"/>
</dbReference>
<keyword evidence="7" id="KW-1185">Reference proteome</keyword>